<dbReference type="PROSITE" id="PS51257">
    <property type="entry name" value="PROKAR_LIPOPROTEIN"/>
    <property type="match status" value="1"/>
</dbReference>
<accession>A0A1H7RTB7</accession>
<dbReference type="RefSeq" id="WP_091624223.1">
    <property type="nucleotide sequence ID" value="NZ_FNZN01000004.1"/>
</dbReference>
<evidence type="ECO:0000313" key="4">
    <source>
        <dbReference type="Proteomes" id="UP000198990"/>
    </source>
</evidence>
<dbReference type="EMBL" id="FNZN01000004">
    <property type="protein sequence ID" value="SEL63258.1"/>
    <property type="molecule type" value="Genomic_DNA"/>
</dbReference>
<feature type="coiled-coil region" evidence="1">
    <location>
        <begin position="29"/>
        <end position="114"/>
    </location>
</feature>
<name>A0A1H7RTB7_9FLAO</name>
<protein>
    <submittedName>
        <fullName evidence="3">Uncharacterized protein</fullName>
    </submittedName>
</protein>
<dbReference type="AlphaFoldDB" id="A0A1H7RTB7"/>
<gene>
    <name evidence="3" type="ORF">SAMN04488008_104384</name>
</gene>
<feature type="signal peptide" evidence="2">
    <location>
        <begin position="1"/>
        <end position="20"/>
    </location>
</feature>
<proteinExistence type="predicted"/>
<evidence type="ECO:0000256" key="1">
    <source>
        <dbReference type="SAM" id="Coils"/>
    </source>
</evidence>
<evidence type="ECO:0000313" key="3">
    <source>
        <dbReference type="EMBL" id="SEL63258.1"/>
    </source>
</evidence>
<reference evidence="4" key="1">
    <citation type="submission" date="2016-10" db="EMBL/GenBank/DDBJ databases">
        <authorList>
            <person name="Varghese N."/>
            <person name="Submissions S."/>
        </authorList>
    </citation>
    <scope>NUCLEOTIDE SEQUENCE [LARGE SCALE GENOMIC DNA]</scope>
    <source>
        <strain evidence="4">DSM 16471</strain>
    </source>
</reference>
<feature type="chain" id="PRO_5011457268" evidence="2">
    <location>
        <begin position="21"/>
        <end position="146"/>
    </location>
</feature>
<sequence>MKNKLSRLAALVFVSGTLLTACDMQDKKTEKSQEVVQDAKQNVAEANLELNKAIEEFKVESAELIVANEKKIAEFKDKIAVENAENKAKLEKKLAELEQKNKEMKAKLAAYKNSGNGQWDAFKTEFNHDMKELGKAFSDLTVKNTN</sequence>
<organism evidence="3 4">
    <name type="scientific">Maribacter orientalis</name>
    <dbReference type="NCBI Taxonomy" id="228957"/>
    <lineage>
        <taxon>Bacteria</taxon>
        <taxon>Pseudomonadati</taxon>
        <taxon>Bacteroidota</taxon>
        <taxon>Flavobacteriia</taxon>
        <taxon>Flavobacteriales</taxon>
        <taxon>Flavobacteriaceae</taxon>
        <taxon>Maribacter</taxon>
    </lineage>
</organism>
<keyword evidence="2" id="KW-0732">Signal</keyword>
<dbReference type="Proteomes" id="UP000198990">
    <property type="component" value="Unassembled WGS sequence"/>
</dbReference>
<keyword evidence="1" id="KW-0175">Coiled coil</keyword>
<keyword evidence="4" id="KW-1185">Reference proteome</keyword>
<evidence type="ECO:0000256" key="2">
    <source>
        <dbReference type="SAM" id="SignalP"/>
    </source>
</evidence>
<dbReference type="OrthoDB" id="1122839at2"/>